<evidence type="ECO:0000256" key="2">
    <source>
        <dbReference type="ARBA" id="ARBA00009810"/>
    </source>
</evidence>
<dbReference type="InterPro" id="IPR036942">
    <property type="entry name" value="Beta-barrel_TonB_sf"/>
</dbReference>
<evidence type="ECO:0000256" key="16">
    <source>
        <dbReference type="SAM" id="SignalP"/>
    </source>
</evidence>
<keyword evidence="7 16" id="KW-0732">Signal</keyword>
<dbReference type="SUPFAM" id="SSF56935">
    <property type="entry name" value="Porins"/>
    <property type="match status" value="1"/>
</dbReference>
<dbReference type="Proteomes" id="UP000028007">
    <property type="component" value="Unassembled WGS sequence"/>
</dbReference>
<dbReference type="InterPro" id="IPR008969">
    <property type="entry name" value="CarboxyPept-like_regulatory"/>
</dbReference>
<keyword evidence="13 14" id="KW-0998">Cell outer membrane</keyword>
<feature type="chain" id="PRO_5001761746" evidence="16">
    <location>
        <begin position="20"/>
        <end position="829"/>
    </location>
</feature>
<gene>
    <name evidence="19" type="ORF">N180_04065</name>
</gene>
<dbReference type="PANTHER" id="PTHR32552">
    <property type="entry name" value="FERRICHROME IRON RECEPTOR-RELATED"/>
    <property type="match status" value="1"/>
</dbReference>
<evidence type="ECO:0000256" key="9">
    <source>
        <dbReference type="ARBA" id="ARBA00023065"/>
    </source>
</evidence>
<dbReference type="Pfam" id="PF00593">
    <property type="entry name" value="TonB_dep_Rec_b-barrel"/>
    <property type="match status" value="1"/>
</dbReference>
<keyword evidence="12 19" id="KW-0675">Receptor</keyword>
<dbReference type="InterPro" id="IPR012910">
    <property type="entry name" value="Plug_dom"/>
</dbReference>
<dbReference type="AlphaFoldDB" id="A0A081PFS1"/>
<dbReference type="Pfam" id="PF13715">
    <property type="entry name" value="CarbopepD_reg_2"/>
    <property type="match status" value="1"/>
</dbReference>
<evidence type="ECO:0000256" key="14">
    <source>
        <dbReference type="PROSITE-ProRule" id="PRU01360"/>
    </source>
</evidence>
<dbReference type="CDD" id="cd01347">
    <property type="entry name" value="ligand_gated_channel"/>
    <property type="match status" value="1"/>
</dbReference>
<dbReference type="PANTHER" id="PTHR32552:SF68">
    <property type="entry name" value="FERRICHROME OUTER MEMBRANE TRANSPORTER_PHAGE RECEPTOR"/>
    <property type="match status" value="1"/>
</dbReference>
<proteinExistence type="inferred from homology"/>
<keyword evidence="11 14" id="KW-0472">Membrane</keyword>
<protein>
    <submittedName>
        <fullName evidence="19">TonB-dependent receptor</fullName>
    </submittedName>
</protein>
<evidence type="ECO:0000256" key="7">
    <source>
        <dbReference type="ARBA" id="ARBA00022729"/>
    </source>
</evidence>
<dbReference type="InterPro" id="IPR010105">
    <property type="entry name" value="TonB_sidphr_rcpt"/>
</dbReference>
<comment type="subcellular location">
    <subcellularLocation>
        <location evidence="1 14">Cell outer membrane</location>
        <topology evidence="1 14">Multi-pass membrane protein</topology>
    </subcellularLocation>
</comment>
<evidence type="ECO:0000256" key="10">
    <source>
        <dbReference type="ARBA" id="ARBA00023077"/>
    </source>
</evidence>
<dbReference type="eggNOG" id="COG4773">
    <property type="taxonomic scope" value="Bacteria"/>
</dbReference>
<keyword evidence="9" id="KW-0406">Ion transport</keyword>
<keyword evidence="4 14" id="KW-1134">Transmembrane beta strand</keyword>
<dbReference type="GO" id="GO:0015891">
    <property type="term" value="P:siderophore transport"/>
    <property type="evidence" value="ECO:0007669"/>
    <property type="project" value="InterPro"/>
</dbReference>
<keyword evidence="10 15" id="KW-0798">TonB box</keyword>
<evidence type="ECO:0000259" key="18">
    <source>
        <dbReference type="Pfam" id="PF07715"/>
    </source>
</evidence>
<evidence type="ECO:0000256" key="4">
    <source>
        <dbReference type="ARBA" id="ARBA00022452"/>
    </source>
</evidence>
<comment type="caution">
    <text evidence="19">The sequence shown here is derived from an EMBL/GenBank/DDBJ whole genome shotgun (WGS) entry which is preliminary data.</text>
</comment>
<keyword evidence="6 14" id="KW-0812">Transmembrane</keyword>
<name>A0A081PFS1_9SPHI</name>
<dbReference type="GO" id="GO:0015344">
    <property type="term" value="F:siderophore uptake transmembrane transporter activity"/>
    <property type="evidence" value="ECO:0007669"/>
    <property type="project" value="TreeGrafter"/>
</dbReference>
<dbReference type="InterPro" id="IPR037066">
    <property type="entry name" value="Plug_dom_sf"/>
</dbReference>
<dbReference type="EMBL" id="JNFF01000072">
    <property type="protein sequence ID" value="KEQ29544.1"/>
    <property type="molecule type" value="Genomic_DNA"/>
</dbReference>
<dbReference type="InterPro" id="IPR039426">
    <property type="entry name" value="TonB-dep_rcpt-like"/>
</dbReference>
<feature type="domain" description="TonB-dependent receptor-like beta-barrel" evidence="17">
    <location>
        <begin position="311"/>
        <end position="798"/>
    </location>
</feature>
<accession>A0A081PFS1</accession>
<evidence type="ECO:0000256" key="11">
    <source>
        <dbReference type="ARBA" id="ARBA00023136"/>
    </source>
</evidence>
<evidence type="ECO:0000256" key="3">
    <source>
        <dbReference type="ARBA" id="ARBA00022448"/>
    </source>
</evidence>
<dbReference type="Gene3D" id="2.170.130.10">
    <property type="entry name" value="TonB-dependent receptor, plug domain"/>
    <property type="match status" value="1"/>
</dbReference>
<evidence type="ECO:0000256" key="6">
    <source>
        <dbReference type="ARBA" id="ARBA00022692"/>
    </source>
</evidence>
<feature type="signal peptide" evidence="16">
    <location>
        <begin position="1"/>
        <end position="19"/>
    </location>
</feature>
<dbReference type="InterPro" id="IPR000531">
    <property type="entry name" value="Beta-barrel_TonB"/>
</dbReference>
<evidence type="ECO:0000256" key="12">
    <source>
        <dbReference type="ARBA" id="ARBA00023170"/>
    </source>
</evidence>
<evidence type="ECO:0000256" key="8">
    <source>
        <dbReference type="ARBA" id="ARBA00023004"/>
    </source>
</evidence>
<keyword evidence="8" id="KW-0408">Iron</keyword>
<evidence type="ECO:0000313" key="19">
    <source>
        <dbReference type="EMBL" id="KEQ29544.1"/>
    </source>
</evidence>
<evidence type="ECO:0000256" key="5">
    <source>
        <dbReference type="ARBA" id="ARBA00022496"/>
    </source>
</evidence>
<dbReference type="RefSeq" id="WP_037441992.1">
    <property type="nucleotide sequence ID" value="NZ_JNFF01000072.1"/>
</dbReference>
<comment type="similarity">
    <text evidence="2 14 15">Belongs to the TonB-dependent receptor family.</text>
</comment>
<evidence type="ECO:0000259" key="17">
    <source>
        <dbReference type="Pfam" id="PF00593"/>
    </source>
</evidence>
<sequence>MKKQLLLIFLLTFSFFAEAQTGNRLSGRIFNDTDEILAGATIQLENTSYRTSTNSDGTFELLQVKPGKYTLIVSVVGYQTQKKAIQIETNDLIVNMHLKAVNESLQTVEITGRVEKNYKTSVSFGGTKTATAIKDVPQSIQYVSKELMQDQGAVRMTDIVKNVSGVNQYTFYDDVSIRGFRNQGGVGSNSSNQLLNGLRTFNGFWRQNLLNYLERVEVIKGPASALFGNANPGGTINKVTKKPLENDRKSISFQTGSNNTVRANTDFTGPMNKDKSLLYRLNLGYENANSFRDLLFDKNVIIAPSLSYLPSEKTRINLDAVYNKSNSRLDRGQSIFGSTDLYSTPISLNVADINDYLNEETYMLTASLTHQISKKVSFNTSYLRTGYRQDLFEHRSTAFAVDKKGKEIQELAFRRASMRHNEQFSDSFTGYINADINTGKVKHQLVVGYDYNKSLIPQGSSQQDATGYRLLDGTIASRYVAKDSTKYQFYNYKGKMIPKPNVSSFDLSANKHSLQDINGYVYEANNTDVVVPFQSQQHSMYVQDQISINRLKVLLGLRYDVFLSDLGYLTPNVSRIRQHALLPRIGATYEVNANINAYATYTTGYSPQNASSQNALAGGPFDPMESYLMEAGLKTDWFGGRLSATASVYKIQQKNALYNALDPDNPDKMIQIGKDISKGIEFDIVGNVSPSLSIIATYAYNNAVLRGAQGGADSLYNNQQKPNAPKNQGSLWAKYMFTGRLLNGLGFGAGAYYVGDRTFGFQGQKNILPSKGPSYLLLNAAMYYRLDRAQIQVNLNNLTNKTHWVGGYDSSRLYPGAPRNLLTTITYDF</sequence>
<dbReference type="SUPFAM" id="SSF49464">
    <property type="entry name" value="Carboxypeptidase regulatory domain-like"/>
    <property type="match status" value="1"/>
</dbReference>
<evidence type="ECO:0000256" key="1">
    <source>
        <dbReference type="ARBA" id="ARBA00004571"/>
    </source>
</evidence>
<feature type="domain" description="TonB-dependent receptor plug" evidence="18">
    <location>
        <begin position="133"/>
        <end position="235"/>
    </location>
</feature>
<dbReference type="Pfam" id="PF07715">
    <property type="entry name" value="Plug"/>
    <property type="match status" value="1"/>
</dbReference>
<keyword evidence="5" id="KW-0410">Iron transport</keyword>
<evidence type="ECO:0000256" key="15">
    <source>
        <dbReference type="RuleBase" id="RU003357"/>
    </source>
</evidence>
<reference evidence="19 20" key="1">
    <citation type="journal article" date="1992" name="Int. J. Syst. Bacteriol.">
        <title>Sphingobacterium antarcticus sp. nov. a Psychrotrophic Bacterium from the Soils of Schirmacher Oasis, Antarctica.</title>
        <authorList>
            <person name="Shivaji S."/>
            <person name="Ray M.K."/>
            <person name="Rao N.S."/>
            <person name="Saiserr L."/>
            <person name="Jagannadham M.V."/>
            <person name="Kumar G.S."/>
            <person name="Reddy G."/>
            <person name="Bhargava P.M."/>
        </authorList>
    </citation>
    <scope>NUCLEOTIDE SEQUENCE [LARGE SCALE GENOMIC DNA]</scope>
    <source>
        <strain evidence="19 20">4BY</strain>
    </source>
</reference>
<dbReference type="GO" id="GO:0009279">
    <property type="term" value="C:cell outer membrane"/>
    <property type="evidence" value="ECO:0007669"/>
    <property type="project" value="UniProtKB-SubCell"/>
</dbReference>
<dbReference type="GO" id="GO:0038023">
    <property type="term" value="F:signaling receptor activity"/>
    <property type="evidence" value="ECO:0007669"/>
    <property type="project" value="InterPro"/>
</dbReference>
<dbReference type="NCBIfam" id="TIGR01783">
    <property type="entry name" value="TonB-siderophor"/>
    <property type="match status" value="1"/>
</dbReference>
<keyword evidence="20" id="KW-1185">Reference proteome</keyword>
<dbReference type="PROSITE" id="PS52016">
    <property type="entry name" value="TONB_DEPENDENT_REC_3"/>
    <property type="match status" value="1"/>
</dbReference>
<evidence type="ECO:0000313" key="20">
    <source>
        <dbReference type="Proteomes" id="UP000028007"/>
    </source>
</evidence>
<dbReference type="OrthoDB" id="9775095at2"/>
<organism evidence="19 20">
    <name type="scientific">Pedobacter antarcticus 4BY</name>
    <dbReference type="NCBI Taxonomy" id="1358423"/>
    <lineage>
        <taxon>Bacteria</taxon>
        <taxon>Pseudomonadati</taxon>
        <taxon>Bacteroidota</taxon>
        <taxon>Sphingobacteriia</taxon>
        <taxon>Sphingobacteriales</taxon>
        <taxon>Sphingobacteriaceae</taxon>
        <taxon>Pedobacter</taxon>
    </lineage>
</organism>
<dbReference type="Gene3D" id="2.60.40.1120">
    <property type="entry name" value="Carboxypeptidase-like, regulatory domain"/>
    <property type="match status" value="1"/>
</dbReference>
<keyword evidence="3 14" id="KW-0813">Transport</keyword>
<evidence type="ECO:0000256" key="13">
    <source>
        <dbReference type="ARBA" id="ARBA00023237"/>
    </source>
</evidence>
<dbReference type="Gene3D" id="2.40.170.20">
    <property type="entry name" value="TonB-dependent receptor, beta-barrel domain"/>
    <property type="match status" value="1"/>
</dbReference>